<dbReference type="AlphaFoldDB" id="A0A423PPY0"/>
<evidence type="ECO:0000256" key="1">
    <source>
        <dbReference type="SAM" id="Phobius"/>
    </source>
</evidence>
<dbReference type="RefSeq" id="WP_123658312.1">
    <property type="nucleotide sequence ID" value="NZ_AYKG01000025.1"/>
</dbReference>
<sequence length="159" mass="17797">MADDSDSKTRATGFKPRLIGALFDTRFSGFLAADMVPVIYRFGIGVAALATVAVIVWAALLSWIAGAIWLFLLGPAMFLTLVVGLRVMLEFVLAVFRINAELHAMESRLGEVVRELREADQILGRVDYNVESVDRRIEAIQQEFPRLAFWRKGGEKKPR</sequence>
<feature type="transmembrane region" description="Helical" evidence="1">
    <location>
        <begin position="66"/>
        <end position="89"/>
    </location>
</feature>
<organism evidence="2 3">
    <name type="scientific">Salinisphaera japonica YTM-1</name>
    <dbReference type="NCBI Taxonomy" id="1209778"/>
    <lineage>
        <taxon>Bacteria</taxon>
        <taxon>Pseudomonadati</taxon>
        <taxon>Pseudomonadota</taxon>
        <taxon>Gammaproteobacteria</taxon>
        <taxon>Salinisphaerales</taxon>
        <taxon>Salinisphaeraceae</taxon>
        <taxon>Salinisphaera</taxon>
    </lineage>
</organism>
<dbReference type="Proteomes" id="UP000285310">
    <property type="component" value="Unassembled WGS sequence"/>
</dbReference>
<keyword evidence="1" id="KW-1133">Transmembrane helix</keyword>
<dbReference type="EMBL" id="AYKG01000025">
    <property type="protein sequence ID" value="ROO27581.1"/>
    <property type="molecule type" value="Genomic_DNA"/>
</dbReference>
<feature type="transmembrane region" description="Helical" evidence="1">
    <location>
        <begin position="38"/>
        <end position="60"/>
    </location>
</feature>
<accession>A0A423PPY0</accession>
<gene>
    <name evidence="2" type="ORF">SAJA_09030</name>
</gene>
<reference evidence="2 3" key="1">
    <citation type="submission" date="2013-10" db="EMBL/GenBank/DDBJ databases">
        <title>Salinisphaera japonica YTM-1 Genome Sequencing.</title>
        <authorList>
            <person name="Lai Q."/>
            <person name="Li C."/>
            <person name="Shao Z."/>
        </authorList>
    </citation>
    <scope>NUCLEOTIDE SEQUENCE [LARGE SCALE GENOMIC DNA]</scope>
    <source>
        <strain evidence="2 3">YTM-1</strain>
    </source>
</reference>
<keyword evidence="1" id="KW-0812">Transmembrane</keyword>
<dbReference type="InParanoid" id="A0A423PPY0"/>
<protein>
    <recommendedName>
        <fullName evidence="4">DUF4282 domain-containing protein</fullName>
    </recommendedName>
</protein>
<keyword evidence="1" id="KW-0472">Membrane</keyword>
<dbReference type="InterPro" id="IPR025557">
    <property type="entry name" value="DUF4282"/>
</dbReference>
<evidence type="ECO:0000313" key="2">
    <source>
        <dbReference type="EMBL" id="ROO27581.1"/>
    </source>
</evidence>
<keyword evidence="3" id="KW-1185">Reference proteome</keyword>
<dbReference type="Pfam" id="PF14110">
    <property type="entry name" value="DUF4282"/>
    <property type="match status" value="1"/>
</dbReference>
<name>A0A423PPY0_9GAMM</name>
<evidence type="ECO:0008006" key="4">
    <source>
        <dbReference type="Google" id="ProtNLM"/>
    </source>
</evidence>
<evidence type="ECO:0000313" key="3">
    <source>
        <dbReference type="Proteomes" id="UP000285310"/>
    </source>
</evidence>
<dbReference type="OrthoDB" id="7061281at2"/>
<proteinExistence type="predicted"/>
<comment type="caution">
    <text evidence="2">The sequence shown here is derived from an EMBL/GenBank/DDBJ whole genome shotgun (WGS) entry which is preliminary data.</text>
</comment>